<dbReference type="Proteomes" id="UP000887565">
    <property type="component" value="Unplaced"/>
</dbReference>
<name>A0A915KRU4_ROMCU</name>
<evidence type="ECO:0000313" key="2">
    <source>
        <dbReference type="WBParaSite" id="nRc.2.0.1.t41483-RA"/>
    </source>
</evidence>
<sequence length="158" mass="18108">MKAVRVKRLEELIASKGRLNLVVHAFCAKNVNKDDRAIQCDYFQLFVHETCANISDAYYDSLKDSAQLCFCPIYLPTAKKFLQLKKRSNDLENYVKKMESNLVSKMNEIQQVVIDFTTKNSKLSPSPPFINTDWIVSVGKNNIEADLKNDCCPAQLFY</sequence>
<organism evidence="1 2">
    <name type="scientific">Romanomermis culicivorax</name>
    <name type="common">Nematode worm</name>
    <dbReference type="NCBI Taxonomy" id="13658"/>
    <lineage>
        <taxon>Eukaryota</taxon>
        <taxon>Metazoa</taxon>
        <taxon>Ecdysozoa</taxon>
        <taxon>Nematoda</taxon>
        <taxon>Enoplea</taxon>
        <taxon>Dorylaimia</taxon>
        <taxon>Mermithida</taxon>
        <taxon>Mermithoidea</taxon>
        <taxon>Mermithidae</taxon>
        <taxon>Romanomermis</taxon>
    </lineage>
</organism>
<dbReference type="AlphaFoldDB" id="A0A915KRU4"/>
<evidence type="ECO:0000313" key="1">
    <source>
        <dbReference type="Proteomes" id="UP000887565"/>
    </source>
</evidence>
<proteinExistence type="predicted"/>
<accession>A0A915KRU4</accession>
<protein>
    <submittedName>
        <fullName evidence="2">Uncharacterized protein</fullName>
    </submittedName>
</protein>
<keyword evidence="1" id="KW-1185">Reference proteome</keyword>
<dbReference type="WBParaSite" id="nRc.2.0.1.t41483-RA">
    <property type="protein sequence ID" value="nRc.2.0.1.t41483-RA"/>
    <property type="gene ID" value="nRc.2.0.1.g41483"/>
</dbReference>
<dbReference type="Gene3D" id="3.30.40.10">
    <property type="entry name" value="Zinc/RING finger domain, C3HC4 (zinc finger)"/>
    <property type="match status" value="1"/>
</dbReference>
<dbReference type="InterPro" id="IPR013083">
    <property type="entry name" value="Znf_RING/FYVE/PHD"/>
</dbReference>
<reference evidence="2" key="1">
    <citation type="submission" date="2022-11" db="UniProtKB">
        <authorList>
            <consortium name="WormBaseParasite"/>
        </authorList>
    </citation>
    <scope>IDENTIFICATION</scope>
</reference>